<gene>
    <name evidence="3" type="ORF">ABK905_24490</name>
</gene>
<feature type="signal peptide" evidence="2">
    <location>
        <begin position="1"/>
        <end position="26"/>
    </location>
</feature>
<evidence type="ECO:0000256" key="1">
    <source>
        <dbReference type="SAM" id="MobiDB-lite"/>
    </source>
</evidence>
<proteinExistence type="predicted"/>
<sequence length="96" mass="10394">MMTDRRAGGWRLTLIVLLLSASQALGAPENAGRNPFAPEPVNRERGADGTPVKGVVGDGECWHIWSTDKQGRWHKRLAADFSAPGLATILDKDEKG</sequence>
<evidence type="ECO:0000256" key="2">
    <source>
        <dbReference type="SAM" id="SignalP"/>
    </source>
</evidence>
<organism evidence="3">
    <name type="scientific">Acerihabitans sp. KWT182</name>
    <dbReference type="NCBI Taxonomy" id="3157919"/>
    <lineage>
        <taxon>Bacteria</taxon>
        <taxon>Pseudomonadati</taxon>
        <taxon>Pseudomonadota</taxon>
        <taxon>Gammaproteobacteria</taxon>
        <taxon>Enterobacterales</taxon>
        <taxon>Pectobacteriaceae</taxon>
        <taxon>Acerihabitans</taxon>
    </lineage>
</organism>
<reference evidence="3" key="1">
    <citation type="submission" date="2024-06" db="EMBL/GenBank/DDBJ databases">
        <authorList>
            <person name="Coelho C."/>
            <person name="Bento M."/>
            <person name="Garcia E."/>
            <person name="Camelo A."/>
            <person name="Brandao I."/>
            <person name="Espirito Santo C."/>
            <person name="Trovao J."/>
            <person name="Verissimo A."/>
            <person name="Costa J."/>
            <person name="Tiago I."/>
        </authorList>
    </citation>
    <scope>NUCLEOTIDE SEQUENCE</scope>
    <source>
        <strain evidence="3">KWT182</strain>
    </source>
</reference>
<protein>
    <submittedName>
        <fullName evidence="3">Uncharacterized protein</fullName>
    </submittedName>
</protein>
<dbReference type="AlphaFoldDB" id="A0AAU7Q8T7"/>
<feature type="chain" id="PRO_5043795455" evidence="2">
    <location>
        <begin position="27"/>
        <end position="96"/>
    </location>
</feature>
<name>A0AAU7Q8T7_9GAMM</name>
<evidence type="ECO:0000313" key="3">
    <source>
        <dbReference type="EMBL" id="XBS69503.1"/>
    </source>
</evidence>
<accession>A0AAU7Q8T7</accession>
<dbReference type="EMBL" id="CP157947">
    <property type="protein sequence ID" value="XBS69503.1"/>
    <property type="molecule type" value="Genomic_DNA"/>
</dbReference>
<keyword evidence="2" id="KW-0732">Signal</keyword>
<feature type="region of interest" description="Disordered" evidence="1">
    <location>
        <begin position="27"/>
        <end position="54"/>
    </location>
</feature>